<dbReference type="InterPro" id="IPR015919">
    <property type="entry name" value="Cadherin-like_sf"/>
</dbReference>
<dbReference type="KEGG" id="aon:DEH84_04820"/>
<sequence>MTQRHVPKNVPHASLSTATSAPTSRLVRRAPQPLVLEQRFMFDGAAVGEAVDTLSAPMPEARVTHDVLHVVDAPATPSVRSAELAAEQLLSHFLQQDQAQDTLFALFHGGQSEASADWQARASTLLQDVRSGEFSLHVEFLSNATLKGAKGAFAADGPQGEAVIYLNQDWVQAGADEAAITRVLTEEFGHAVDAYLNGAQDTAGDEGEAFAVMLANGSLSLQPVPSLEDGGTIEVMGEHVNVEFAQFTFVNAYQMVYDVDNDFGSNGIIESNAGETVAEKEQNSHNFNPDSLGQVTVSDDTNSNLFSGNDVAAIGLNIGGSKYYGWISRPIKDQGVVRGFYFWTDKDFVDLATAQADGNQDGDSDAKDNRGFLLVVDQAWFNGFINTASNRVTTAANVDQALYAAYGYTYPASPIHTYIKGLGSSSDRVDAALNAEVLKVAAPPPTDAVDDVATGTPSTTNGGGAALEQGLNTNPDPDTVVTPGISATGNVLSNDSPATDLTVTRVASNATGLAGSVPSTGTVSVVGRYGTLTLGANGTYSYAADDANPTVNALLPGGKLTDVFSYTVSNGLGGTDTATLSVQINGSNDAPVAVNDYNSAKESTTSAVSGFTSTGYTASGTVLGKTGVLANDTDVDTGDSKSIVGLSVNGGATGGTVSVVTGTGSLSFTGDSGFTSVSDKGTAKLYVRLATDAAGSNYRAVYAADGTTQIYVTQKVESPANSNNWVITLNATPAKYYDATGLKTITQLSTFFTDNKTVGFENSTAASENTSGMKTASVAIAQTTGYTSIGNLSSLSGSIAVGMIVSGPGVPTDGVTKVSALTYTSGVLTGIKLDRELTSTTGGAFTFATTGTVSQTIQGAHGSLLLNGDGSYTYTATTDNAYLAGGQSAVEVFNYTMQDAGGLTSSAKLYITVYGSGSTDPVLTNESNTATESGVVSNSPYVPGYTNTSQPGGTATGNVLSNDKESSANTLIGSGYVAYVSLPGSSDPATLVDTASNGRTTSQTVTVNGLYGDLQISDTGAYTYTIRQGQTNVQALLPGETLTETFNYQVKNTLSPAGSGWARLVITVNGTNDAPIAVADVATAMTGQSPATGNVLANDTDVDANDGKTVISATAGSALNAGTSNTTITATGVVAGTYGNLTLNADGSYSYAVDTGLNSVKALASGETRDDVFTYQMKDTWGAFSTATLTVTVTGRNDAPENTTPTAVTATAGTPFVFTGANAISVADPDGNLSKVVLHVDHGTLSTTASGGSFVFDGSTGNATLTGTQGEINALLAGLRYTATTGFSGTDYLTIFSKDSQSAYDSDGFAINVPTNTIASVSEAGLSGGSNASADSEVYNGTLTLGLNQTVKAQTGTTSLGAWSIDADGAFTYTLTRSAQHVLGAASDQVAYVAHDTYGNAVTNTVTVNIADDAPTAYANTAEVGQSSSVAGNVLLDGSDDVWGADGAKATSPAGGVVGVRAAGADTTSEVITGVGSQIQGLHGKLTLKADGTYTYTSGSVSGLSTDTFVYTIEDADGSRATATLAITITTADLPPTIAVSSDKTALKAGETATVTFTLSEAATDFNVDDLIVTGGTLSDFNGSGTSYTATFTPGANSTIAASIHVDSAKFTDAAGNANDDGSDSNNTASMTVDTVRPTVVVTSDQTALKAGETATVTFTFSEDPGSSFTSADIDVTGGTLSNFSGSGTSYTATFTPDANSTIAASIHVDSAKFTDAAGNANNDGSDANNTASMSVDTVRPTIVVSSDQTALKAGETATVTFTFSEDPGTSFVLGDIDVTGGTLGALSTKVANSNGTYRYTATFTPAVGSTTAASIHVDSTKFTDAVGNANDDGSDSNNTASMTVDTVRPTVVVTSDKATLKAGETATVTFTFSEDPGSSFTSADIAVTGGTLSNFSGSGTTYTATFTPDANSTIAASIHVDSAKFTDAAGNANNDGSDTNNTASMSVDTVWPTVVVTSDKTALKAGEAATVTFTFSEDPGSSFVLGDIDVTGGTLGTLSTKVANSNGTYSYTATFTPAVGSTTAAAIHVDSAKFTDAAGNANDDGSDANNTASMTVDTVRPTIVVSSDQTTLKAGETATVTFTFSEDPGSSFTSADIAVTGGTLSNFSGSGTSYTATFTPDANSTTAASIHVDSAKFTDAAGNANDDGSDANNTASMTVDTVRPTIVVSSDQTTLKAGETATVTFTFSEDPGSSFTSADIAVTGGTLSNFSGSGTSYTATFTPDANSTTAASIHVDSAKFTDAAGNANDDGSDANNTASMTVDTVRPTIVVSSDQTTLKAGETATVTFTFSEDPGSSFTSADIAVTGGTLSNFSGSGTTYTATFTPDANSTIAASIHVDSAKFTDAAGNANNDGSDTNNTASMSVDTVWPTVVVTSDKTALKAGEAATVTFTFSEDPGSSFVLGDIDVTGGTLGTLSTKVANSNGTYSYTATFTPAVGSTTAAAIHVDNAKFTDAAGNANNDGSDTNNTASMSVDTVRPTVVVTSDKTALKAGETATVTFTFSEDPGTSFVLGDIDVTGGTLGALSAKVANSNGTYSYTATFTPAPTGAARIHVASNRFTDPAGNANQDGSDTDNAIDLSITDDRPLAVSSPTVSESSPYVVFTVNGAPGQRVTLDLQSGSGTTGVDTSGPLQYFDGNEWKAYTPGTPIPLPTDGSPLLVRIALVNDTLFEGAETLRLVASNESGTPYDGQTTITDDGSNGTRFEDSITGIPSMGPADDDRPQPPIVAPTPPAAPTVQPPLRVDAPPAEPVRLAPAPTPLSADPLVLERPASAPIADRLTSPSGFRVAVTPAPTDNLVVFRGVTDQFVENNAPTRISMPYDAFAHSKPDVSIQLAAQQADGRKLPDWVQFDARTGTFVVSAPAGFKGVLQIKVIARDTEGREVSTMFRMHVGEERDVKPQSRNGLSEQLRLAAQRSPGGVERGQATPSRLAQGVASARLIRPGA</sequence>
<protein>
    <recommendedName>
        <fullName evidence="2">Dystroglycan-type cadherin-like domain-containing protein</fullName>
    </recommendedName>
</protein>
<dbReference type="Pfam" id="PF17803">
    <property type="entry name" value="Cadherin_4"/>
    <property type="match status" value="3"/>
</dbReference>
<dbReference type="InterPro" id="IPR040853">
    <property type="entry name" value="RapA2_cadherin-like"/>
</dbReference>
<feature type="compositionally biased region" description="Polar residues" evidence="1">
    <location>
        <begin position="2684"/>
        <end position="2703"/>
    </location>
</feature>
<feature type="region of interest" description="Disordered" evidence="1">
    <location>
        <begin position="2914"/>
        <end position="2945"/>
    </location>
</feature>
<dbReference type="InterPro" id="IPR006644">
    <property type="entry name" value="Cadg"/>
</dbReference>
<evidence type="ECO:0000259" key="2">
    <source>
        <dbReference type="SMART" id="SM00736"/>
    </source>
</evidence>
<dbReference type="Proteomes" id="UP000244892">
    <property type="component" value="Chromosome"/>
</dbReference>
<dbReference type="NCBIfam" id="TIGR01965">
    <property type="entry name" value="VCBS_repeat"/>
    <property type="match status" value="4"/>
</dbReference>
<dbReference type="GO" id="GO:0016020">
    <property type="term" value="C:membrane"/>
    <property type="evidence" value="ECO:0007669"/>
    <property type="project" value="InterPro"/>
</dbReference>
<gene>
    <name evidence="3" type="ORF">DEH84_04820</name>
</gene>
<dbReference type="PANTHER" id="PTHR34677">
    <property type="match status" value="1"/>
</dbReference>
<keyword evidence="4" id="KW-1185">Reference proteome</keyword>
<accession>A0A2U8FR89</accession>
<feature type="region of interest" description="Disordered" evidence="1">
    <location>
        <begin position="1"/>
        <end position="24"/>
    </location>
</feature>
<dbReference type="SMART" id="SM00736">
    <property type="entry name" value="CADG"/>
    <property type="match status" value="1"/>
</dbReference>
<dbReference type="Pfam" id="PF17963">
    <property type="entry name" value="Big_9"/>
    <property type="match status" value="1"/>
</dbReference>
<dbReference type="EMBL" id="CP029210">
    <property type="protein sequence ID" value="AWI52816.1"/>
    <property type="molecule type" value="Genomic_DNA"/>
</dbReference>
<dbReference type="Gene3D" id="2.60.40.10">
    <property type="entry name" value="Immunoglobulins"/>
    <property type="match status" value="2"/>
</dbReference>
<dbReference type="InterPro" id="IPR013783">
    <property type="entry name" value="Ig-like_fold"/>
</dbReference>
<feature type="compositionally biased region" description="Low complexity" evidence="1">
    <location>
        <begin position="13"/>
        <end position="24"/>
    </location>
</feature>
<organism evidence="3 4">
    <name type="scientific">Aquabacterium olei</name>
    <dbReference type="NCBI Taxonomy" id="1296669"/>
    <lineage>
        <taxon>Bacteria</taxon>
        <taxon>Pseudomonadati</taxon>
        <taxon>Pseudomonadota</taxon>
        <taxon>Betaproteobacteria</taxon>
        <taxon>Burkholderiales</taxon>
        <taxon>Aquabacterium</taxon>
    </lineage>
</organism>
<proteinExistence type="predicted"/>
<dbReference type="InterPro" id="IPR044048">
    <property type="entry name" value="Big_12"/>
</dbReference>
<dbReference type="Pfam" id="PF19078">
    <property type="entry name" value="Big_12"/>
    <property type="match status" value="10"/>
</dbReference>
<dbReference type="SUPFAM" id="SSF49313">
    <property type="entry name" value="Cadherin-like"/>
    <property type="match status" value="1"/>
</dbReference>
<evidence type="ECO:0000256" key="1">
    <source>
        <dbReference type="SAM" id="MobiDB-lite"/>
    </source>
</evidence>
<reference evidence="3 4" key="1">
    <citation type="submission" date="2018-05" db="EMBL/GenBank/DDBJ databases">
        <title>complete genome sequence of Aquabacterium olei NBRC 110486.</title>
        <authorList>
            <person name="Tang B."/>
            <person name="Chang J."/>
            <person name="Zhang L."/>
            <person name="Yang H."/>
        </authorList>
    </citation>
    <scope>NUCLEOTIDE SEQUENCE [LARGE SCALE GENOMIC DNA]</scope>
    <source>
        <strain evidence="3 4">NBRC 110486</strain>
    </source>
</reference>
<dbReference type="PANTHER" id="PTHR34677:SF3">
    <property type="entry name" value="BACTERIAL IG-LIKE DOMAIN-CONTAINING PROTEIN"/>
    <property type="match status" value="1"/>
</dbReference>
<dbReference type="RefSeq" id="WP_109035255.1">
    <property type="nucleotide sequence ID" value="NZ_CP029210.1"/>
</dbReference>
<dbReference type="InterPro" id="IPR010221">
    <property type="entry name" value="VCBS_dom"/>
</dbReference>
<evidence type="ECO:0000313" key="4">
    <source>
        <dbReference type="Proteomes" id="UP000244892"/>
    </source>
</evidence>
<evidence type="ECO:0000313" key="3">
    <source>
        <dbReference type="EMBL" id="AWI52816.1"/>
    </source>
</evidence>
<dbReference type="GO" id="GO:0005509">
    <property type="term" value="F:calcium ion binding"/>
    <property type="evidence" value="ECO:0007669"/>
    <property type="project" value="InterPro"/>
</dbReference>
<dbReference type="OrthoDB" id="6091599at2"/>
<name>A0A2U8FR89_9BURK</name>
<feature type="compositionally biased region" description="Pro residues" evidence="1">
    <location>
        <begin position="2724"/>
        <end position="2739"/>
    </location>
</feature>
<feature type="region of interest" description="Disordered" evidence="1">
    <location>
        <begin position="2684"/>
        <end position="2748"/>
    </location>
</feature>
<feature type="domain" description="Dystroglycan-type cadherin-like" evidence="2">
    <location>
        <begin position="2799"/>
        <end position="2899"/>
    </location>
</feature>